<gene>
    <name evidence="2" type="ORF">Lalb_Chr01g0015381</name>
</gene>
<evidence type="ECO:0000256" key="1">
    <source>
        <dbReference type="SAM" id="Phobius"/>
    </source>
</evidence>
<sequence>MTCPIWYWPLWQIYDLPDVVLAFMAVVCLVQCGIGLYGKCMTCPMWYWSLWQLFDLPNVVLALWKCMTYPMWYWPYGDV</sequence>
<keyword evidence="1" id="KW-0472">Membrane</keyword>
<keyword evidence="1" id="KW-0812">Transmembrane</keyword>
<evidence type="ECO:0000313" key="3">
    <source>
        <dbReference type="Proteomes" id="UP000447434"/>
    </source>
</evidence>
<dbReference type="Proteomes" id="UP000447434">
    <property type="component" value="Chromosome 1"/>
</dbReference>
<keyword evidence="1" id="KW-1133">Transmembrane helix</keyword>
<accession>A0A6A4R7U4</accession>
<feature type="transmembrane region" description="Helical" evidence="1">
    <location>
        <begin position="20"/>
        <end position="38"/>
    </location>
</feature>
<proteinExistence type="predicted"/>
<evidence type="ECO:0000313" key="2">
    <source>
        <dbReference type="EMBL" id="KAE9621492.1"/>
    </source>
</evidence>
<dbReference type="AlphaFoldDB" id="A0A6A4R7U4"/>
<name>A0A6A4R7U4_LUPAL</name>
<dbReference type="EMBL" id="WOCE01000001">
    <property type="protein sequence ID" value="KAE9621492.1"/>
    <property type="molecule type" value="Genomic_DNA"/>
</dbReference>
<organism evidence="2 3">
    <name type="scientific">Lupinus albus</name>
    <name type="common">White lupine</name>
    <name type="synonym">Lupinus termis</name>
    <dbReference type="NCBI Taxonomy" id="3870"/>
    <lineage>
        <taxon>Eukaryota</taxon>
        <taxon>Viridiplantae</taxon>
        <taxon>Streptophyta</taxon>
        <taxon>Embryophyta</taxon>
        <taxon>Tracheophyta</taxon>
        <taxon>Spermatophyta</taxon>
        <taxon>Magnoliopsida</taxon>
        <taxon>eudicotyledons</taxon>
        <taxon>Gunneridae</taxon>
        <taxon>Pentapetalae</taxon>
        <taxon>rosids</taxon>
        <taxon>fabids</taxon>
        <taxon>Fabales</taxon>
        <taxon>Fabaceae</taxon>
        <taxon>Papilionoideae</taxon>
        <taxon>50 kb inversion clade</taxon>
        <taxon>genistoids sensu lato</taxon>
        <taxon>core genistoids</taxon>
        <taxon>Genisteae</taxon>
        <taxon>Lupinus</taxon>
    </lineage>
</organism>
<keyword evidence="3" id="KW-1185">Reference proteome</keyword>
<protein>
    <submittedName>
        <fullName evidence="2">Uncharacterized protein</fullName>
    </submittedName>
</protein>
<reference evidence="3" key="1">
    <citation type="journal article" date="2020" name="Nat. Commun.">
        <title>Genome sequence of the cluster root forming white lupin.</title>
        <authorList>
            <person name="Hufnagel B."/>
            <person name="Marques A."/>
            <person name="Soriano A."/>
            <person name="Marques L."/>
            <person name="Divol F."/>
            <person name="Doumas P."/>
            <person name="Sallet E."/>
            <person name="Mancinotti D."/>
            <person name="Carrere S."/>
            <person name="Marande W."/>
            <person name="Arribat S."/>
            <person name="Keller J."/>
            <person name="Huneau C."/>
            <person name="Blein T."/>
            <person name="Aime D."/>
            <person name="Laguerre M."/>
            <person name="Taylor J."/>
            <person name="Schubert V."/>
            <person name="Nelson M."/>
            <person name="Geu-Flores F."/>
            <person name="Crespi M."/>
            <person name="Gallardo-Guerrero K."/>
            <person name="Delaux P.-M."/>
            <person name="Salse J."/>
            <person name="Berges H."/>
            <person name="Guyot R."/>
            <person name="Gouzy J."/>
            <person name="Peret B."/>
        </authorList>
    </citation>
    <scope>NUCLEOTIDE SEQUENCE [LARGE SCALE GENOMIC DNA]</scope>
    <source>
        <strain evidence="3">cv. Amiga</strain>
    </source>
</reference>
<comment type="caution">
    <text evidence="2">The sequence shown here is derived from an EMBL/GenBank/DDBJ whole genome shotgun (WGS) entry which is preliminary data.</text>
</comment>